<dbReference type="AlphaFoldDB" id="A0A395IET5"/>
<organism evidence="3 4">
    <name type="scientific">Monilinia fructigena</name>
    <dbReference type="NCBI Taxonomy" id="38457"/>
    <lineage>
        <taxon>Eukaryota</taxon>
        <taxon>Fungi</taxon>
        <taxon>Dikarya</taxon>
        <taxon>Ascomycota</taxon>
        <taxon>Pezizomycotina</taxon>
        <taxon>Leotiomycetes</taxon>
        <taxon>Helotiales</taxon>
        <taxon>Sclerotiniaceae</taxon>
        <taxon>Monilinia</taxon>
    </lineage>
</organism>
<dbReference type="OrthoDB" id="3548965at2759"/>
<sequence>MTDIDADEGKPTPRQEVLGDTVWRRWSNRLCDHIQVQPPEVNDIYNLASANLYRPGGAFPDPDPGPQSARHQFPGVTWVKKLIALGSNRPVAPLVEEGTWRQWANTLQDFIFSGPNEVEALCRLGKEGQLSTGVEWIRKLITIASDRPTVSDQPVTLKEFQLTVELKEAQIKIEELQMCDRDMQKSDGEGESSSGHDQLLEQVHFNANEKIMELQHEIDSLTAQYEDEIEHLERKLNESYHQEHLNRRLFESGQAHKDKLDEIEQLKKDLKAAYDRGQHFKRLFDNEKALSDEHEEVWQQKYNKEVAGADKHAAGLVEEVETLQGRLNGAHGVIAELEKEAEKLRKQIVDSNTGAGGLRESVIGVVPEEGRQSAPGSQGSESESESENENESKDLDEEEKPDSEKLKTVESNLYNTLEEVEELKLKLGFANRAFNDMKEEFEIKISQIENNAKEAMTERERMAERLRQAQEIFKRGVAAEVRRLEREGRLKLRTSWTQTDRLNGEDHVFQGKWNGEGRKILAVPRAKKPVIRLHNHEESPPLSPLESPLESPDTLMKDDEEYRGPRSGRKGRNTDIQDDVSEAGSEGSMGLRRSPRSTRNMSPIYKEVPLKALLGGRSGSGKKRKAGRV</sequence>
<keyword evidence="1" id="KW-0175">Coiled coil</keyword>
<gene>
    <name evidence="3" type="ORF">DID88_009285</name>
</gene>
<evidence type="ECO:0000256" key="1">
    <source>
        <dbReference type="SAM" id="Coils"/>
    </source>
</evidence>
<dbReference type="Proteomes" id="UP000249056">
    <property type="component" value="Unassembled WGS sequence"/>
</dbReference>
<name>A0A395IET5_9HELO</name>
<feature type="compositionally biased region" description="Basic residues" evidence="2">
    <location>
        <begin position="620"/>
        <end position="629"/>
    </location>
</feature>
<keyword evidence="4" id="KW-1185">Reference proteome</keyword>
<feature type="compositionally biased region" description="Acidic residues" evidence="2">
    <location>
        <begin position="382"/>
        <end position="401"/>
    </location>
</feature>
<feature type="region of interest" description="Disordered" evidence="2">
    <location>
        <begin position="532"/>
        <end position="629"/>
    </location>
</feature>
<reference evidence="3 4" key="1">
    <citation type="submission" date="2018-06" db="EMBL/GenBank/DDBJ databases">
        <title>Genome Sequence of the Brown Rot Fungal Pathogen Monilinia fructigena.</title>
        <authorList>
            <person name="Landi L."/>
            <person name="De Miccolis Angelini R.M."/>
            <person name="Pollastro S."/>
            <person name="Abate D."/>
            <person name="Faretra F."/>
            <person name="Romanazzi G."/>
        </authorList>
    </citation>
    <scope>NUCLEOTIDE SEQUENCE [LARGE SCALE GENOMIC DNA]</scope>
    <source>
        <strain evidence="3 4">Mfrg269</strain>
    </source>
</reference>
<accession>A0A395IET5</accession>
<proteinExistence type="predicted"/>
<protein>
    <submittedName>
        <fullName evidence="3">Uncharacterized protein</fullName>
    </submittedName>
</protein>
<feature type="region of interest" description="Disordered" evidence="2">
    <location>
        <begin position="357"/>
        <end position="406"/>
    </location>
</feature>
<comment type="caution">
    <text evidence="3">The sequence shown here is derived from an EMBL/GenBank/DDBJ whole genome shotgun (WGS) entry which is preliminary data.</text>
</comment>
<feature type="coiled-coil region" evidence="1">
    <location>
        <begin position="204"/>
        <end position="276"/>
    </location>
</feature>
<evidence type="ECO:0000313" key="3">
    <source>
        <dbReference type="EMBL" id="RAL58865.1"/>
    </source>
</evidence>
<feature type="coiled-coil region" evidence="1">
    <location>
        <begin position="320"/>
        <end position="354"/>
    </location>
</feature>
<dbReference type="EMBL" id="QKRW01000066">
    <property type="protein sequence ID" value="RAL58865.1"/>
    <property type="molecule type" value="Genomic_DNA"/>
</dbReference>
<feature type="compositionally biased region" description="Basic and acidic residues" evidence="2">
    <location>
        <begin position="555"/>
        <end position="564"/>
    </location>
</feature>
<evidence type="ECO:0000256" key="2">
    <source>
        <dbReference type="SAM" id="MobiDB-lite"/>
    </source>
</evidence>
<feature type="coiled-coil region" evidence="1">
    <location>
        <begin position="406"/>
        <end position="472"/>
    </location>
</feature>
<evidence type="ECO:0000313" key="4">
    <source>
        <dbReference type="Proteomes" id="UP000249056"/>
    </source>
</evidence>